<dbReference type="Proteomes" id="UP000007174">
    <property type="component" value="Unassembled WGS sequence"/>
</dbReference>
<accession>H1VN60</accession>
<dbReference type="STRING" id="759273.H1VN60"/>
<proteinExistence type="predicted"/>
<dbReference type="GeneID" id="28873429"/>
<reference evidence="4" key="4">
    <citation type="journal article" date="2017" name="BMC Genomics">
        <title>Gapless genome assembly of Colletotrichum higginsianum reveals chromosome structure and association of transposable elements with secondary metabolite gene clusters.</title>
        <authorList>
            <person name="Dallery J.-F."/>
            <person name="Lapalu N."/>
            <person name="Zampounis A."/>
            <person name="Pigne S."/>
            <person name="Luyten I."/>
            <person name="Amselem J."/>
            <person name="Wittenberg A.H.J."/>
            <person name="Zhou S."/>
            <person name="de Queiroz M.V."/>
            <person name="Robin G.P."/>
            <person name="Auger A."/>
            <person name="Hainaut M."/>
            <person name="Henrissat B."/>
            <person name="Kim K.-T."/>
            <person name="Lee Y.-H."/>
            <person name="Lespinet O."/>
            <person name="Schwartz D.C."/>
            <person name="Thon M.R."/>
            <person name="O'Connell R.J."/>
        </authorList>
    </citation>
    <scope>NUCLEOTIDE SEQUENCE [LARGE SCALE GENOMIC DNA]</scope>
    <source>
        <strain evidence="4">IMI 349063</strain>
    </source>
</reference>
<reference evidence="1" key="1">
    <citation type="submission" date="2011-12" db="EMBL/GenBank/DDBJ databases">
        <title>The genome sequence of Colletotrichum higginsianum IMI 34906.</title>
        <authorList>
            <person name="Ma L.-J."/>
            <person name="O'Connell R."/>
            <person name="van Themaat E.V.L."/>
            <person name="Stueber K."/>
            <person name="Young S.K."/>
            <person name="Zeng Q."/>
            <person name="Gargeya S."/>
            <person name="Fitzgerald M."/>
            <person name="Haas B."/>
            <person name="Abouelleil A."/>
            <person name="Alvarado L."/>
            <person name="Arachchi H.M."/>
            <person name="Berlin A."/>
            <person name="Chapman S.B."/>
            <person name="Gearin G."/>
            <person name="Goldberg J."/>
            <person name="Griggs A."/>
            <person name="Gujja S."/>
            <person name="Hansen M."/>
            <person name="Heiman D."/>
            <person name="Howarth C."/>
            <person name="Larimer J."/>
            <person name="Lui A."/>
            <person name="MacDonald P.J.P."/>
            <person name="McCowen C."/>
            <person name="Montmayeur A."/>
            <person name="Murphy C."/>
            <person name="Neiman D."/>
            <person name="Pearson M."/>
            <person name="Priest M."/>
            <person name="Roberts A."/>
            <person name="Saif S."/>
            <person name="Shea T."/>
            <person name="Sisk P."/>
            <person name="Stolte C."/>
            <person name="Sykes S."/>
            <person name="Wortman J."/>
            <person name="Nusbaum C."/>
            <person name="Birren B."/>
        </authorList>
    </citation>
    <scope>NUCLEOTIDE SEQUENCE</scope>
    <source>
        <strain evidence="1">IMI 349063</strain>
    </source>
</reference>
<evidence type="ECO:0000313" key="4">
    <source>
        <dbReference type="Proteomes" id="UP000092177"/>
    </source>
</evidence>
<evidence type="ECO:0000313" key="1">
    <source>
        <dbReference type="EMBL" id="CCF41664.1"/>
    </source>
</evidence>
<dbReference type="KEGG" id="chig:CH63R_14348"/>
<evidence type="ECO:0000313" key="3">
    <source>
        <dbReference type="Proteomes" id="UP000007174"/>
    </source>
</evidence>
<dbReference type="EMBL" id="LTAN01000010">
    <property type="protein sequence ID" value="OBR03122.1"/>
    <property type="molecule type" value="Genomic_DNA"/>
</dbReference>
<organism evidence="1 3">
    <name type="scientific">Colletotrichum higginsianum (strain IMI 349063)</name>
    <name type="common">Crucifer anthracnose fungus</name>
    <dbReference type="NCBI Taxonomy" id="759273"/>
    <lineage>
        <taxon>Eukaryota</taxon>
        <taxon>Fungi</taxon>
        <taxon>Dikarya</taxon>
        <taxon>Ascomycota</taxon>
        <taxon>Pezizomycotina</taxon>
        <taxon>Sordariomycetes</taxon>
        <taxon>Hypocreomycetidae</taxon>
        <taxon>Glomerellales</taxon>
        <taxon>Glomerellaceae</taxon>
        <taxon>Colletotrichum</taxon>
        <taxon>Colletotrichum destructivum species complex</taxon>
    </lineage>
</organism>
<dbReference type="VEuPathDB" id="FungiDB:CH63R_14348"/>
<evidence type="ECO:0000313" key="2">
    <source>
        <dbReference type="EMBL" id="OBR03122.1"/>
    </source>
</evidence>
<reference evidence="2" key="3">
    <citation type="submission" date="2016-02" db="EMBL/GenBank/DDBJ databases">
        <title>Resequencing and annotation of the Colletotrichum higginsianum genome.</title>
        <authorList>
            <person name="O'Connell R."/>
            <person name="Zambounis A."/>
            <person name="Thon M."/>
            <person name="Dallery J.-F."/>
        </authorList>
    </citation>
    <scope>NUCLEOTIDE SEQUENCE [LARGE SCALE GENOMIC DNA]</scope>
    <source>
        <strain evidence="2">IMI 349063</strain>
    </source>
</reference>
<gene>
    <name evidence="1" type="ORF">CH063_11877</name>
    <name evidence="2" type="ORF">CH63R_14348</name>
</gene>
<protein>
    <submittedName>
        <fullName evidence="2">NmrA family protein</fullName>
    </submittedName>
</protein>
<dbReference type="RefSeq" id="XP_018151640.1">
    <property type="nucleotide sequence ID" value="XM_018309322.1"/>
</dbReference>
<reference evidence="3" key="2">
    <citation type="journal article" date="2012" name="Nat. Genet.">
        <title>Lifestyle transitions in plant pathogenic Colletotrichum fungi deciphered by genome and transcriptome analyses.</title>
        <authorList>
            <person name="O'Connell R.J."/>
            <person name="Thon M.R."/>
            <person name="Hacquard S."/>
            <person name="Amyotte S.G."/>
            <person name="Kleemann J."/>
            <person name="Torres M.F."/>
            <person name="Damm U."/>
            <person name="Buiate E.A."/>
            <person name="Epstein L."/>
            <person name="Alkan N."/>
            <person name="Altmueller J."/>
            <person name="Alvarado-Balderrama L."/>
            <person name="Bauser C.A."/>
            <person name="Becker C."/>
            <person name="Birren B.W."/>
            <person name="Chen Z."/>
            <person name="Choi J."/>
            <person name="Crouch J.A."/>
            <person name="Duvick J.P."/>
            <person name="Farman M.A."/>
            <person name="Gan P."/>
            <person name="Heiman D."/>
            <person name="Henrissat B."/>
            <person name="Howard R.J."/>
            <person name="Kabbage M."/>
            <person name="Koch C."/>
            <person name="Kracher B."/>
            <person name="Kubo Y."/>
            <person name="Law A.D."/>
            <person name="Lebrun M.-H."/>
            <person name="Lee Y.-H."/>
            <person name="Miyara I."/>
            <person name="Moore N."/>
            <person name="Neumann U."/>
            <person name="Nordstroem K."/>
            <person name="Panaccione D.G."/>
            <person name="Panstruga R."/>
            <person name="Place M."/>
            <person name="Proctor R.H."/>
            <person name="Prusky D."/>
            <person name="Rech G."/>
            <person name="Reinhardt R."/>
            <person name="Rollins J.A."/>
            <person name="Rounsley S."/>
            <person name="Schardl C.L."/>
            <person name="Schwartz D.C."/>
            <person name="Shenoy N."/>
            <person name="Shirasu K."/>
            <person name="Sikhakolli U.R."/>
            <person name="Stueber K."/>
            <person name="Sukno S.A."/>
            <person name="Sweigard J.A."/>
            <person name="Takano Y."/>
            <person name="Takahara H."/>
            <person name="Trail F."/>
            <person name="van der Does H.C."/>
            <person name="Voll L.M."/>
            <person name="Will I."/>
            <person name="Young S."/>
            <person name="Zeng Q."/>
            <person name="Zhang J."/>
            <person name="Zhou S."/>
            <person name="Dickman M.B."/>
            <person name="Schulze-Lefert P."/>
            <person name="Ver Loren van Themaat E."/>
            <person name="Ma L.-J."/>
            <person name="Vaillancourt L.J."/>
        </authorList>
    </citation>
    <scope>NUCLEOTIDE SEQUENCE [LARGE SCALE GENOMIC DNA]</scope>
    <source>
        <strain evidence="3">IMI 349063</strain>
    </source>
</reference>
<dbReference type="EMBL" id="CACQ02004843">
    <property type="protein sequence ID" value="CCF41664.1"/>
    <property type="molecule type" value="Genomic_DNA"/>
</dbReference>
<dbReference type="HOGENOM" id="CLU_2704671_0_0_1"/>
<dbReference type="Proteomes" id="UP000092177">
    <property type="component" value="Chromosome 10"/>
</dbReference>
<sequence>MTWSANFSAWWNYWGEGITYERDTELLDRIHPCRIKSLEKWMRVNKYDGKHKLVLKMNEDWVEKNRGNHGLQK</sequence>
<keyword evidence="4" id="KW-1185">Reference proteome</keyword>
<dbReference type="AlphaFoldDB" id="H1VN60"/>
<name>H1VN60_COLHI</name>
<dbReference type="OrthoDB" id="300709at2759"/>